<proteinExistence type="predicted"/>
<gene>
    <name evidence="1" type="ORF">CQA54_03140</name>
</gene>
<dbReference type="EMBL" id="NXLT01000002">
    <property type="protein sequence ID" value="RDU67929.1"/>
    <property type="molecule type" value="Genomic_DNA"/>
</dbReference>
<evidence type="ECO:0000313" key="1">
    <source>
        <dbReference type="EMBL" id="RDU67929.1"/>
    </source>
</evidence>
<comment type="caution">
    <text evidence="1">The sequence shown here is derived from an EMBL/GenBank/DDBJ whole genome shotgun (WGS) entry which is preliminary data.</text>
</comment>
<accession>A0A3D8IRP0</accession>
<sequence>MDTQSLPNIHAFLQTLGAYSGKVIKPLKDFGVGATYKRALSFGLFAPLAQEILERAKVTQGIILHPFFFEDTHNIYRYEIGTESGVSALLGLECESLAEFVAELDIGYIVNESSLCDEEVAHIQDFVRSGGALILGRDLYLHTQSVFIAQILGSVAKERNIEIFMQDLSHPYETSTSIDIQDSLDSAILEELPENNGAFAYVCLESEIPEVFGAKQSAMQELFAPESFKAILKIKTQGVYPIRLMSAMDTQFVENKEYQVSFCPAIRGTIGCLPKAQVLQYPFVRILAL</sequence>
<reference evidence="1 2" key="1">
    <citation type="submission" date="2018-04" db="EMBL/GenBank/DDBJ databases">
        <title>Novel Campyloabacter and Helicobacter Species and Strains.</title>
        <authorList>
            <person name="Mannion A.J."/>
            <person name="Shen Z."/>
            <person name="Fox J.G."/>
        </authorList>
    </citation>
    <scope>NUCLEOTIDE SEQUENCE [LARGE SCALE GENOMIC DNA]</scope>
    <source>
        <strain evidence="1 2">MIT 12-6600</strain>
    </source>
</reference>
<protein>
    <submittedName>
        <fullName evidence="1">Uncharacterized protein</fullName>
    </submittedName>
</protein>
<name>A0A3D8IRP0_9HELI</name>
<dbReference type="RefSeq" id="WP_115570736.1">
    <property type="nucleotide sequence ID" value="NZ_NXLT01000002.1"/>
</dbReference>
<dbReference type="Proteomes" id="UP000256514">
    <property type="component" value="Unassembled WGS sequence"/>
</dbReference>
<keyword evidence="2" id="KW-1185">Reference proteome</keyword>
<dbReference type="OrthoDB" id="5326713at2"/>
<evidence type="ECO:0000313" key="2">
    <source>
        <dbReference type="Proteomes" id="UP000256514"/>
    </source>
</evidence>
<dbReference type="AlphaFoldDB" id="A0A3D8IRP0"/>
<organism evidence="1 2">
    <name type="scientific">Helicobacter equorum</name>
    <dbReference type="NCBI Taxonomy" id="361872"/>
    <lineage>
        <taxon>Bacteria</taxon>
        <taxon>Pseudomonadati</taxon>
        <taxon>Campylobacterota</taxon>
        <taxon>Epsilonproteobacteria</taxon>
        <taxon>Campylobacterales</taxon>
        <taxon>Helicobacteraceae</taxon>
        <taxon>Helicobacter</taxon>
    </lineage>
</organism>